<dbReference type="Pfam" id="PF16130">
    <property type="entry name" value="DUF4842"/>
    <property type="match status" value="1"/>
</dbReference>
<dbReference type="EMBL" id="LSFL01000020">
    <property type="protein sequence ID" value="OBY66021.1"/>
    <property type="molecule type" value="Genomic_DNA"/>
</dbReference>
<organism evidence="2 3">
    <name type="scientific">Polaribacter reichenbachii</name>
    <dbReference type="NCBI Taxonomy" id="996801"/>
    <lineage>
        <taxon>Bacteria</taxon>
        <taxon>Pseudomonadati</taxon>
        <taxon>Bacteroidota</taxon>
        <taxon>Flavobacteriia</taxon>
        <taxon>Flavobacteriales</taxon>
        <taxon>Flavobacteriaceae</taxon>
    </lineage>
</organism>
<proteinExistence type="predicted"/>
<dbReference type="RefSeq" id="WP_068359699.1">
    <property type="nucleotide sequence ID" value="NZ_CP019337.1"/>
</dbReference>
<feature type="domain" description="DUF4842" evidence="1">
    <location>
        <begin position="526"/>
        <end position="717"/>
    </location>
</feature>
<dbReference type="InterPro" id="IPR031025">
    <property type="entry name" value="LruC_dom"/>
</dbReference>
<evidence type="ECO:0000313" key="2">
    <source>
        <dbReference type="EMBL" id="OBY66021.1"/>
    </source>
</evidence>
<reference evidence="3" key="1">
    <citation type="submission" date="2016-02" db="EMBL/GenBank/DDBJ databases">
        <title>Paenibacillus sp. LPB0068, isolated from Crassostrea gigas.</title>
        <authorList>
            <person name="Shin S.-K."/>
            <person name="Yi H."/>
        </authorList>
    </citation>
    <scope>NUCLEOTIDE SEQUENCE [LARGE SCALE GENOMIC DNA]</scope>
    <source>
        <strain evidence="3">KCTC 23969</strain>
    </source>
</reference>
<sequence>MKTKSIALLLLVILLQNCTPEFEKTPEETVEYIQDDITTLVVPDGHDLRPLALQNTSINLSEESRADMVNIKMYKVENDTNILLYEGFIDKEKSISSITKIPNHVELIAVQADLATGTREWIVTPSELQNVVIEDEEIIDDEESKTATVTKLSARINNDPPTWNCNDYDSFNGNDDGSYSITNTSTQGINVNQNTTIYICDGGSWSPSYLNDNNNNLTIYVAQGGTLKLSGTVNSTIYNEGTFNGVNLGMNKNSSFESWGTTNITGNLNTNSEDLNVYAGVFNVSGSLNLNSDGKFENDGGQVNIGGHLTISGNFDNEENSSLNVAGNFTVNSRGDFKNECQTIISGNFINNNDVNFRNASYTVISGSLTNNSNTDFKLREGSILKCKSIMSNDKIEGNRGYSVIETGSITFNGNNKFEGNLDICSDYYTDKMGDNDVLNTCSTFISAGTCSPGYNAVTDNDNDGVVEGVDVDDSNPNVSSYNYPQGKDTYFTSLYEDLYPCMGDYDLNDLVHNYSYQEGVNKNGTITEIAFDFKFPAMGANFNNSFVLRVVDEDDNAVLNLNNSDAYSSSEITRIHDTQNNTTLFTFNNLKTIYTDNKGAIINTVKIDYDNIPVISGTVTKINGAYDEFILKNGEIGQEIHPIYNSFHSNYPALNKPSMYNDSSNFLNCSDNSSGNNLFVNSNKFPWVLNDLPIDLPWAKEGVSILEAYPNFDDFVILNPGLDWYSDKNGNRNNDKLNN</sequence>
<name>A0A1B8U2H5_9FLAO</name>
<dbReference type="KEGG" id="prn:BW723_16170"/>
<gene>
    <name evidence="2" type="ORF">LPB301_07285</name>
</gene>
<accession>A0A1B8U2H5</accession>
<dbReference type="Proteomes" id="UP000092612">
    <property type="component" value="Unassembled WGS sequence"/>
</dbReference>
<keyword evidence="3" id="KW-1185">Reference proteome</keyword>
<dbReference type="AlphaFoldDB" id="A0A1B8U2H5"/>
<evidence type="ECO:0000259" key="1">
    <source>
        <dbReference type="Pfam" id="PF16130"/>
    </source>
</evidence>
<dbReference type="NCBIfam" id="TIGR04456">
    <property type="entry name" value="LruC_dom"/>
    <property type="match status" value="1"/>
</dbReference>
<protein>
    <recommendedName>
        <fullName evidence="1">DUF4842 domain-containing protein</fullName>
    </recommendedName>
</protein>
<comment type="caution">
    <text evidence="2">The sequence shown here is derived from an EMBL/GenBank/DDBJ whole genome shotgun (WGS) entry which is preliminary data.</text>
</comment>
<dbReference type="STRING" id="996801.BW723_16170"/>
<evidence type="ECO:0000313" key="3">
    <source>
        <dbReference type="Proteomes" id="UP000092612"/>
    </source>
</evidence>
<dbReference type="InterPro" id="IPR032295">
    <property type="entry name" value="DUF4842"/>
</dbReference>
<dbReference type="OrthoDB" id="1203206at2"/>